<dbReference type="RefSeq" id="WP_159429134.1">
    <property type="nucleotide sequence ID" value="NZ_FQXN01000002.1"/>
</dbReference>
<dbReference type="Pfam" id="PF00348">
    <property type="entry name" value="polyprenyl_synt"/>
    <property type="match status" value="1"/>
</dbReference>
<sequence>MTKINSQIQSYSEKLERDLSRVRQEIRNILKEALPESVFKSLPLSGKMLRVKLAIMIFRKFFEELKEEHVKSLVALELVHLASLLHDDVIDHSTLRRGKDTINVLFGETAAVAIGDIVLVLAFELVEEIGLEKLRKAFLKVIKMMSIGEMLEQFNKGKPISKETYFEIINGKSGSLFGLSTFIPSIFKGDHGEEFYEMGKRLGQYYQIADDVLDFEDPKKVGKSTMLDIKNGIISYPVILAFEKEPSLIEAYEKNEWKVVYNFILKNKILEQARHELKLMIFDFVKTYPWLKEYVMSVFRQYFK</sequence>
<evidence type="ECO:0000256" key="1">
    <source>
        <dbReference type="ARBA" id="ARBA00001946"/>
    </source>
</evidence>
<dbReference type="PANTHER" id="PTHR12001:SF69">
    <property type="entry name" value="ALL TRANS-POLYPRENYL-DIPHOSPHATE SYNTHASE PDSS1"/>
    <property type="match status" value="1"/>
</dbReference>
<accession>A0A1M5S580</accession>
<name>A0A1M5S580_9BACT</name>
<keyword evidence="5" id="KW-0460">Magnesium</keyword>
<dbReference type="Proteomes" id="UP000242592">
    <property type="component" value="Unassembled WGS sequence"/>
</dbReference>
<dbReference type="GO" id="GO:0004659">
    <property type="term" value="F:prenyltransferase activity"/>
    <property type="evidence" value="ECO:0007669"/>
    <property type="project" value="InterPro"/>
</dbReference>
<dbReference type="PROSITE" id="PS00444">
    <property type="entry name" value="POLYPRENYL_SYNTHASE_2"/>
    <property type="match status" value="1"/>
</dbReference>
<dbReference type="EMBL" id="FQXN01000002">
    <property type="protein sequence ID" value="SHH33646.1"/>
    <property type="molecule type" value="Genomic_DNA"/>
</dbReference>
<evidence type="ECO:0000313" key="8">
    <source>
        <dbReference type="Proteomes" id="UP000242592"/>
    </source>
</evidence>
<reference evidence="8" key="1">
    <citation type="submission" date="2016-11" db="EMBL/GenBank/DDBJ databases">
        <authorList>
            <person name="Varghese N."/>
            <person name="Submissions S."/>
        </authorList>
    </citation>
    <scope>NUCLEOTIDE SEQUENCE [LARGE SCALE GENOMIC DNA]</scope>
    <source>
        <strain evidence="8">DSM 15807</strain>
    </source>
</reference>
<dbReference type="AlphaFoldDB" id="A0A1M5S580"/>
<dbReference type="OrthoDB" id="9805316at2"/>
<keyword evidence="8" id="KW-1185">Reference proteome</keyword>
<dbReference type="CDD" id="cd00685">
    <property type="entry name" value="Trans_IPPS_HT"/>
    <property type="match status" value="1"/>
</dbReference>
<evidence type="ECO:0000256" key="5">
    <source>
        <dbReference type="ARBA" id="ARBA00022842"/>
    </source>
</evidence>
<evidence type="ECO:0000313" key="7">
    <source>
        <dbReference type="EMBL" id="SHH33646.1"/>
    </source>
</evidence>
<proteinExistence type="inferred from homology"/>
<dbReference type="GO" id="GO:0008299">
    <property type="term" value="P:isoprenoid biosynthetic process"/>
    <property type="evidence" value="ECO:0007669"/>
    <property type="project" value="InterPro"/>
</dbReference>
<gene>
    <name evidence="7" type="ORF">SAMN02745199_0806</name>
</gene>
<dbReference type="InterPro" id="IPR008949">
    <property type="entry name" value="Isoprenoid_synthase_dom_sf"/>
</dbReference>
<dbReference type="SFLD" id="SFLDS00005">
    <property type="entry name" value="Isoprenoid_Synthase_Type_I"/>
    <property type="match status" value="1"/>
</dbReference>
<dbReference type="STRING" id="1123380.SAMN02745199_0806"/>
<comment type="similarity">
    <text evidence="2 6">Belongs to the FPP/GGPP synthase family.</text>
</comment>
<evidence type="ECO:0000256" key="6">
    <source>
        <dbReference type="RuleBase" id="RU004466"/>
    </source>
</evidence>
<dbReference type="GO" id="GO:0046872">
    <property type="term" value="F:metal ion binding"/>
    <property type="evidence" value="ECO:0007669"/>
    <property type="project" value="UniProtKB-KW"/>
</dbReference>
<evidence type="ECO:0000256" key="4">
    <source>
        <dbReference type="ARBA" id="ARBA00022723"/>
    </source>
</evidence>
<dbReference type="InterPro" id="IPR000092">
    <property type="entry name" value="Polyprenyl_synt"/>
</dbReference>
<protein>
    <submittedName>
        <fullName evidence="7">Octaprenyl-diphosphate synthase</fullName>
    </submittedName>
</protein>
<keyword evidence="3 6" id="KW-0808">Transferase</keyword>
<comment type="cofactor">
    <cofactor evidence="1">
        <name>Mg(2+)</name>
        <dbReference type="ChEBI" id="CHEBI:18420"/>
    </cofactor>
</comment>
<keyword evidence="4" id="KW-0479">Metal-binding</keyword>
<organism evidence="7 8">
    <name type="scientific">Thermosipho atlanticus DSM 15807</name>
    <dbReference type="NCBI Taxonomy" id="1123380"/>
    <lineage>
        <taxon>Bacteria</taxon>
        <taxon>Thermotogati</taxon>
        <taxon>Thermotogota</taxon>
        <taxon>Thermotogae</taxon>
        <taxon>Thermotogales</taxon>
        <taxon>Fervidobacteriaceae</taxon>
        <taxon>Thermosipho</taxon>
    </lineage>
</organism>
<dbReference type="PROSITE" id="PS00723">
    <property type="entry name" value="POLYPRENYL_SYNTHASE_1"/>
    <property type="match status" value="1"/>
</dbReference>
<dbReference type="SUPFAM" id="SSF48576">
    <property type="entry name" value="Terpenoid synthases"/>
    <property type="match status" value="1"/>
</dbReference>
<dbReference type="Gene3D" id="1.10.600.10">
    <property type="entry name" value="Farnesyl Diphosphate Synthase"/>
    <property type="match status" value="1"/>
</dbReference>
<dbReference type="PANTHER" id="PTHR12001">
    <property type="entry name" value="GERANYLGERANYL PYROPHOSPHATE SYNTHASE"/>
    <property type="match status" value="1"/>
</dbReference>
<evidence type="ECO:0000256" key="3">
    <source>
        <dbReference type="ARBA" id="ARBA00022679"/>
    </source>
</evidence>
<evidence type="ECO:0000256" key="2">
    <source>
        <dbReference type="ARBA" id="ARBA00006706"/>
    </source>
</evidence>
<dbReference type="InterPro" id="IPR033749">
    <property type="entry name" value="Polyprenyl_synt_CS"/>
</dbReference>